<evidence type="ECO:0000313" key="3">
    <source>
        <dbReference type="Proteomes" id="UP000054350"/>
    </source>
</evidence>
<sequence length="728" mass="79211">MTGEPATPATPLEQLAEVRAVVDQHLPAMMANDNALATRTVALEGSVSEVKTAVAEQGAKLDALMVILQKLSNNSAPLPAAPSPDAVPVAAVASAASTAPAMAVAGAAASPVGDETAYGGNEKIPPPKFDGTGTYEAVRAWFSDVGKWVAFMRARKHSEMAIVLLLDRAFTGEAETYRVLQNATGQWPTTPEGIANTVSERFRPKTAALTKRRELQQFRFQSGGTMEQHVAAFAALAVTVEQASAAELYSCFLASVPTNVMTLLGDGRLNPPSEDQNLRWSFMEQVYTRAIDIWGVLQLSNGFNMLAVHDRVQDDRMQVDAVQGRRGHGNRGQGRSRRGQNGGRGGRGGRGRDDRQDDEYEVETRRCYRVVPVGGTSPNFVHTDVNDGGTTQLLHVAVDVDVDDAREPLIVSPKDTADRRVDLGQGEERDDAVVEEDLEILAFGTDQPYAYDAVLAVSEEPRKGRTWSKKCMGERHRKKLLQEHDAVVMVDSGASHNVARRAVVERVGARIVRDGWLRVSGFDGVSRRVRREWAELRVMVAGAATTARCLVLDNVAWEVILGRPWLRECDPQLDWSSGALSLDGGATRVQPVAGGPSHIEVDLLSAEECAAAMRDDPANVFMVSLNHIEVEGVGYTGTVVKQLVDEFPTVFAEPTGMPPKRDVDHRIELKEGARPVAQRAYQASPKELEELRKQLDELLRRGLIRPSKGSPFASPVLFVPKKDGGVRF</sequence>
<proteinExistence type="predicted"/>
<dbReference type="PANTHER" id="PTHR15503">
    <property type="entry name" value="LDOC1 RELATED"/>
    <property type="match status" value="1"/>
</dbReference>
<dbReference type="EMBL" id="GG745329">
    <property type="protein sequence ID" value="KNE55208.1"/>
    <property type="molecule type" value="Genomic_DNA"/>
</dbReference>
<organism evidence="2 3">
    <name type="scientific">Allomyces macrogynus (strain ATCC 38327)</name>
    <name type="common">Allomyces javanicus var. macrogynus</name>
    <dbReference type="NCBI Taxonomy" id="578462"/>
    <lineage>
        <taxon>Eukaryota</taxon>
        <taxon>Fungi</taxon>
        <taxon>Fungi incertae sedis</taxon>
        <taxon>Blastocladiomycota</taxon>
        <taxon>Blastocladiomycetes</taxon>
        <taxon>Blastocladiales</taxon>
        <taxon>Blastocladiaceae</taxon>
        <taxon>Allomyces</taxon>
    </lineage>
</organism>
<dbReference type="InterPro" id="IPR032567">
    <property type="entry name" value="RTL1-rel"/>
</dbReference>
<reference evidence="3" key="2">
    <citation type="submission" date="2009-11" db="EMBL/GenBank/DDBJ databases">
        <title>The Genome Sequence of Allomyces macrogynus strain ATCC 38327.</title>
        <authorList>
            <consortium name="The Broad Institute Genome Sequencing Platform"/>
            <person name="Russ C."/>
            <person name="Cuomo C."/>
            <person name="Shea T."/>
            <person name="Young S.K."/>
            <person name="Zeng Q."/>
            <person name="Koehrsen M."/>
            <person name="Haas B."/>
            <person name="Borodovsky M."/>
            <person name="Guigo R."/>
            <person name="Alvarado L."/>
            <person name="Berlin A."/>
            <person name="Borenstein D."/>
            <person name="Chen Z."/>
            <person name="Engels R."/>
            <person name="Freedman E."/>
            <person name="Gellesch M."/>
            <person name="Goldberg J."/>
            <person name="Griggs A."/>
            <person name="Gujja S."/>
            <person name="Heiman D."/>
            <person name="Hepburn T."/>
            <person name="Howarth C."/>
            <person name="Jen D."/>
            <person name="Larson L."/>
            <person name="Lewis B."/>
            <person name="Mehta T."/>
            <person name="Park D."/>
            <person name="Pearson M."/>
            <person name="Roberts A."/>
            <person name="Saif S."/>
            <person name="Shenoy N."/>
            <person name="Sisk P."/>
            <person name="Stolte C."/>
            <person name="Sykes S."/>
            <person name="Walk T."/>
            <person name="White J."/>
            <person name="Yandava C."/>
            <person name="Burger G."/>
            <person name="Gray M.W."/>
            <person name="Holland P.W.H."/>
            <person name="King N."/>
            <person name="Lang F.B.F."/>
            <person name="Roger A.J."/>
            <person name="Ruiz-Trillo I."/>
            <person name="Lander E."/>
            <person name="Nusbaum C."/>
        </authorList>
    </citation>
    <scope>NUCLEOTIDE SEQUENCE [LARGE SCALE GENOMIC DNA]</scope>
    <source>
        <strain evidence="3">ATCC 38327</strain>
    </source>
</reference>
<evidence type="ECO:0008006" key="4">
    <source>
        <dbReference type="Google" id="ProtNLM"/>
    </source>
</evidence>
<keyword evidence="3" id="KW-1185">Reference proteome</keyword>
<dbReference type="SUPFAM" id="SSF50630">
    <property type="entry name" value="Acid proteases"/>
    <property type="match status" value="1"/>
</dbReference>
<reference evidence="2 3" key="1">
    <citation type="submission" date="2009-11" db="EMBL/GenBank/DDBJ databases">
        <title>Annotation of Allomyces macrogynus ATCC 38327.</title>
        <authorList>
            <consortium name="The Broad Institute Genome Sequencing Platform"/>
            <person name="Russ C."/>
            <person name="Cuomo C."/>
            <person name="Burger G."/>
            <person name="Gray M.W."/>
            <person name="Holland P.W.H."/>
            <person name="King N."/>
            <person name="Lang F.B.F."/>
            <person name="Roger A.J."/>
            <person name="Ruiz-Trillo I."/>
            <person name="Young S.K."/>
            <person name="Zeng Q."/>
            <person name="Gargeya S."/>
            <person name="Fitzgerald M."/>
            <person name="Haas B."/>
            <person name="Abouelleil A."/>
            <person name="Alvarado L."/>
            <person name="Arachchi H.M."/>
            <person name="Berlin A."/>
            <person name="Chapman S.B."/>
            <person name="Gearin G."/>
            <person name="Goldberg J."/>
            <person name="Griggs A."/>
            <person name="Gujja S."/>
            <person name="Hansen M."/>
            <person name="Heiman D."/>
            <person name="Howarth C."/>
            <person name="Larimer J."/>
            <person name="Lui A."/>
            <person name="MacDonald P.J.P."/>
            <person name="McCowen C."/>
            <person name="Montmayeur A."/>
            <person name="Murphy C."/>
            <person name="Neiman D."/>
            <person name="Pearson M."/>
            <person name="Priest M."/>
            <person name="Roberts A."/>
            <person name="Saif S."/>
            <person name="Shea T."/>
            <person name="Sisk P."/>
            <person name="Stolte C."/>
            <person name="Sykes S."/>
            <person name="Wortman J."/>
            <person name="Nusbaum C."/>
            <person name="Birren B."/>
        </authorList>
    </citation>
    <scope>NUCLEOTIDE SEQUENCE [LARGE SCALE GENOMIC DNA]</scope>
    <source>
        <strain evidence="2 3">ATCC 38327</strain>
    </source>
</reference>
<protein>
    <recommendedName>
        <fullName evidence="4">Retrotransposon gag domain-containing protein</fullName>
    </recommendedName>
</protein>
<dbReference type="InterPro" id="IPR021109">
    <property type="entry name" value="Peptidase_aspartic_dom_sf"/>
</dbReference>
<dbReference type="Gene3D" id="3.10.10.10">
    <property type="entry name" value="HIV Type 1 Reverse Transcriptase, subunit A, domain 1"/>
    <property type="match status" value="1"/>
</dbReference>
<dbReference type="PANTHER" id="PTHR15503:SF22">
    <property type="entry name" value="TRANSPOSON TY3-I GAG POLYPROTEIN"/>
    <property type="match status" value="1"/>
</dbReference>
<dbReference type="InterPro" id="IPR043502">
    <property type="entry name" value="DNA/RNA_pol_sf"/>
</dbReference>
<dbReference type="CDD" id="cd00303">
    <property type="entry name" value="retropepsin_like"/>
    <property type="match status" value="1"/>
</dbReference>
<evidence type="ECO:0000313" key="2">
    <source>
        <dbReference type="EMBL" id="KNE55208.1"/>
    </source>
</evidence>
<feature type="region of interest" description="Disordered" evidence="1">
    <location>
        <begin position="321"/>
        <end position="362"/>
    </location>
</feature>
<accession>A0A0L0RXX6</accession>
<dbReference type="SUPFAM" id="SSF56672">
    <property type="entry name" value="DNA/RNA polymerases"/>
    <property type="match status" value="1"/>
</dbReference>
<dbReference type="Gene3D" id="2.40.70.10">
    <property type="entry name" value="Acid Proteases"/>
    <property type="match status" value="1"/>
</dbReference>
<evidence type="ECO:0000256" key="1">
    <source>
        <dbReference type="SAM" id="MobiDB-lite"/>
    </source>
</evidence>
<dbReference type="AlphaFoldDB" id="A0A0L0RXX6"/>
<dbReference type="Proteomes" id="UP000054350">
    <property type="component" value="Unassembled WGS sequence"/>
</dbReference>
<dbReference type="STRING" id="578462.A0A0L0RXX6"/>
<gene>
    <name evidence="2" type="ORF">AMAG_17755</name>
</gene>
<dbReference type="VEuPathDB" id="FungiDB:AMAG_17755"/>
<dbReference type="OrthoDB" id="2445014at2759"/>
<dbReference type="eggNOG" id="KOG0017">
    <property type="taxonomic scope" value="Eukaryota"/>
</dbReference>
<name>A0A0L0RXX6_ALLM3</name>
<feature type="compositionally biased region" description="Basic residues" evidence="1">
    <location>
        <begin position="325"/>
        <end position="338"/>
    </location>
</feature>